<dbReference type="Proteomes" id="UP000433928">
    <property type="component" value="Unassembled WGS sequence"/>
</dbReference>
<feature type="domain" description="Protein FecR C-terminal" evidence="3">
    <location>
        <begin position="263"/>
        <end position="324"/>
    </location>
</feature>
<dbReference type="PANTHER" id="PTHR30273:SF2">
    <property type="entry name" value="PROTEIN FECR"/>
    <property type="match status" value="1"/>
</dbReference>
<evidence type="ECO:0000259" key="2">
    <source>
        <dbReference type="Pfam" id="PF04773"/>
    </source>
</evidence>
<feature type="domain" description="FecR protein" evidence="2">
    <location>
        <begin position="123"/>
        <end position="218"/>
    </location>
</feature>
<dbReference type="InterPro" id="IPR006860">
    <property type="entry name" value="FecR"/>
</dbReference>
<evidence type="ECO:0000313" key="6">
    <source>
        <dbReference type="EMBL" id="RGU41247.1"/>
    </source>
</evidence>
<evidence type="ECO:0000313" key="9">
    <source>
        <dbReference type="Proteomes" id="UP000433928"/>
    </source>
</evidence>
<dbReference type="Proteomes" id="UP000285283">
    <property type="component" value="Unassembled WGS sequence"/>
</dbReference>
<comment type="caution">
    <text evidence="5">The sequence shown here is derived from an EMBL/GenBank/DDBJ whole genome shotgun (WGS) entry which is preliminary data.</text>
</comment>
<gene>
    <name evidence="6" type="ORF">DWW83_00680</name>
    <name evidence="5" type="ORF">DWX87_14680</name>
    <name evidence="4" type="ORF">GAQ59_18585</name>
</gene>
<dbReference type="Gene3D" id="2.60.120.1440">
    <property type="match status" value="1"/>
</dbReference>
<reference evidence="4 9" key="2">
    <citation type="journal article" date="2019" name="Nat. Med.">
        <title>A library of human gut bacterial isolates paired with longitudinal multiomics data enables mechanistic microbiome research.</title>
        <authorList>
            <person name="Poyet M."/>
            <person name="Groussin M."/>
            <person name="Gibbons S.M."/>
            <person name="Avila-Pacheco J."/>
            <person name="Jiang X."/>
            <person name="Kearney S.M."/>
            <person name="Perrotta A.R."/>
            <person name="Berdy B."/>
            <person name="Zhao S."/>
            <person name="Lieberman T.D."/>
            <person name="Swanson P.K."/>
            <person name="Smith M."/>
            <person name="Roesemann S."/>
            <person name="Alexander J.E."/>
            <person name="Rich S.A."/>
            <person name="Livny J."/>
            <person name="Vlamakis H."/>
            <person name="Clish C."/>
            <person name="Bullock K."/>
            <person name="Deik A."/>
            <person name="Scott J."/>
            <person name="Pierce K.A."/>
            <person name="Xavier R.J."/>
            <person name="Alm E.J."/>
        </authorList>
    </citation>
    <scope>NUCLEOTIDE SEQUENCE [LARGE SCALE GENOMIC DNA]</scope>
    <source>
        <strain evidence="4 9">BIOML-A27</strain>
    </source>
</reference>
<dbReference type="EMBL" id="QRXV01000001">
    <property type="protein sequence ID" value="RGU41247.1"/>
    <property type="molecule type" value="Genomic_DNA"/>
</dbReference>
<name>A0A412JLZ3_BACUN</name>
<dbReference type="PIRSF" id="PIRSF018266">
    <property type="entry name" value="FecR"/>
    <property type="match status" value="1"/>
</dbReference>
<dbReference type="AlphaFoldDB" id="A0A412JLZ3"/>
<evidence type="ECO:0000313" key="7">
    <source>
        <dbReference type="Proteomes" id="UP000284022"/>
    </source>
</evidence>
<dbReference type="Pfam" id="PF04773">
    <property type="entry name" value="FecR"/>
    <property type="match status" value="1"/>
</dbReference>
<keyword evidence="1" id="KW-1133">Transmembrane helix</keyword>
<keyword evidence="1" id="KW-0472">Membrane</keyword>
<evidence type="ECO:0000313" key="5">
    <source>
        <dbReference type="EMBL" id="RGS53390.1"/>
    </source>
</evidence>
<evidence type="ECO:0000313" key="4">
    <source>
        <dbReference type="EMBL" id="KAB4167485.1"/>
    </source>
</evidence>
<sequence length="337" mass="38910">MMMINEDYFIKYLKNELTEEETRQLIAWVKEKKENQDFLFSLKDSYVYLNYENDCKEADTEHEWQKFAQRTGLSQQAGTPPKKKNVSWRRFFLYAAVVVVVAFVGWQANAYYSGISSSVELVTLETEVGQQARTVLPDGSTVLLNACSKLTYSLGGWRKARGVQLEGEAIFDVKHKNGKPFYVHTRHYDIRVLGTNFNVSSYAEEAEDIVTLKNGKVEIDVEGIVENAVLVPGESFVYDNRSGTYKIEKRSLNQIYAWEHKEIVFEGHTLENKKEELSRHFGYRFQIAPELHQLSFKATLRDESLNEFLSLLCSITPQLSYRIDATHKVVELVKLEK</sequence>
<accession>A0A412JLZ3</accession>
<feature type="transmembrane region" description="Helical" evidence="1">
    <location>
        <begin position="91"/>
        <end position="112"/>
    </location>
</feature>
<proteinExistence type="predicted"/>
<dbReference type="EMBL" id="QRVP01000015">
    <property type="protein sequence ID" value="RGS53390.1"/>
    <property type="molecule type" value="Genomic_DNA"/>
</dbReference>
<dbReference type="InterPro" id="IPR012373">
    <property type="entry name" value="Ferrdict_sens_TM"/>
</dbReference>
<evidence type="ECO:0000313" key="8">
    <source>
        <dbReference type="Proteomes" id="UP000285283"/>
    </source>
</evidence>
<dbReference type="Pfam" id="PF16344">
    <property type="entry name" value="FecR_C"/>
    <property type="match status" value="1"/>
</dbReference>
<organism evidence="5 8">
    <name type="scientific">Bacteroides uniformis</name>
    <dbReference type="NCBI Taxonomy" id="820"/>
    <lineage>
        <taxon>Bacteria</taxon>
        <taxon>Pseudomonadati</taxon>
        <taxon>Bacteroidota</taxon>
        <taxon>Bacteroidia</taxon>
        <taxon>Bacteroidales</taxon>
        <taxon>Bacteroidaceae</taxon>
        <taxon>Bacteroides</taxon>
    </lineage>
</organism>
<evidence type="ECO:0000256" key="1">
    <source>
        <dbReference type="SAM" id="Phobius"/>
    </source>
</evidence>
<dbReference type="EMBL" id="WCUG01000025">
    <property type="protein sequence ID" value="KAB4167485.1"/>
    <property type="molecule type" value="Genomic_DNA"/>
</dbReference>
<evidence type="ECO:0000259" key="3">
    <source>
        <dbReference type="Pfam" id="PF16344"/>
    </source>
</evidence>
<dbReference type="GO" id="GO:0016989">
    <property type="term" value="F:sigma factor antagonist activity"/>
    <property type="evidence" value="ECO:0007669"/>
    <property type="project" value="TreeGrafter"/>
</dbReference>
<keyword evidence="1" id="KW-0812">Transmembrane</keyword>
<dbReference type="InterPro" id="IPR032508">
    <property type="entry name" value="FecR_C"/>
</dbReference>
<dbReference type="Gene3D" id="3.55.50.30">
    <property type="match status" value="1"/>
</dbReference>
<dbReference type="Proteomes" id="UP000284022">
    <property type="component" value="Unassembled WGS sequence"/>
</dbReference>
<protein>
    <submittedName>
        <fullName evidence="5">DUF4974 domain-containing protein</fullName>
    </submittedName>
</protein>
<reference evidence="7 8" key="1">
    <citation type="submission" date="2018-08" db="EMBL/GenBank/DDBJ databases">
        <title>A genome reference for cultivated species of the human gut microbiota.</title>
        <authorList>
            <person name="Zou Y."/>
            <person name="Xue W."/>
            <person name="Luo G."/>
        </authorList>
    </citation>
    <scope>NUCLEOTIDE SEQUENCE [LARGE SCALE GENOMIC DNA]</scope>
    <source>
        <strain evidence="6 7">AF17-20</strain>
        <strain evidence="5 8">AF21-53</strain>
    </source>
</reference>
<dbReference type="PANTHER" id="PTHR30273">
    <property type="entry name" value="PERIPLASMIC SIGNAL SENSOR AND SIGMA FACTOR ACTIVATOR FECR-RELATED"/>
    <property type="match status" value="1"/>
</dbReference>